<protein>
    <submittedName>
        <fullName evidence="1">Uncharacterized protein</fullName>
    </submittedName>
</protein>
<keyword evidence="2" id="KW-1185">Reference proteome</keyword>
<name>A0A5C4J719_9ACTN</name>
<dbReference type="EMBL" id="VCKW01000176">
    <property type="protein sequence ID" value="TMQ92026.1"/>
    <property type="molecule type" value="Genomic_DNA"/>
</dbReference>
<dbReference type="RefSeq" id="WP_138648253.1">
    <property type="nucleotide sequence ID" value="NZ_VCKW01000176.1"/>
</dbReference>
<gene>
    <name evidence="1" type="ORF">ETD83_28290</name>
</gene>
<comment type="caution">
    <text evidence="1">The sequence shown here is derived from an EMBL/GenBank/DDBJ whole genome shotgun (WGS) entry which is preliminary data.</text>
</comment>
<evidence type="ECO:0000313" key="2">
    <source>
        <dbReference type="Proteomes" id="UP000309174"/>
    </source>
</evidence>
<accession>A0A5C4J719</accession>
<reference evidence="1 2" key="1">
    <citation type="submission" date="2019-05" db="EMBL/GenBank/DDBJ databases">
        <title>Draft genome sequence of Actinomadura sp. 14C53.</title>
        <authorList>
            <person name="Saricaoglu S."/>
            <person name="Isik K."/>
        </authorList>
    </citation>
    <scope>NUCLEOTIDE SEQUENCE [LARGE SCALE GENOMIC DNA]</scope>
    <source>
        <strain evidence="1 2">14C53</strain>
    </source>
</reference>
<dbReference type="OrthoDB" id="3481396at2"/>
<organism evidence="1 2">
    <name type="scientific">Actinomadura soli</name>
    <dbReference type="NCBI Taxonomy" id="2508997"/>
    <lineage>
        <taxon>Bacteria</taxon>
        <taxon>Bacillati</taxon>
        <taxon>Actinomycetota</taxon>
        <taxon>Actinomycetes</taxon>
        <taxon>Streptosporangiales</taxon>
        <taxon>Thermomonosporaceae</taxon>
        <taxon>Actinomadura</taxon>
    </lineage>
</organism>
<dbReference type="AlphaFoldDB" id="A0A5C4J719"/>
<evidence type="ECO:0000313" key="1">
    <source>
        <dbReference type="EMBL" id="TMQ92026.1"/>
    </source>
</evidence>
<dbReference type="Proteomes" id="UP000309174">
    <property type="component" value="Unassembled WGS sequence"/>
</dbReference>
<proteinExistence type="predicted"/>
<sequence length="79" mass="9027">MDTRTHPDDVDLARLRADFSGYRIFRAVRKDGSLGEWVASLHDPRAGVDPTVMCPTAEGLRAALVEEAERAERKWERFR</sequence>